<reference evidence="9 10" key="1">
    <citation type="submission" date="2024-08" db="EMBL/GenBank/DDBJ databases">
        <authorList>
            <person name="Ishaq N."/>
        </authorList>
    </citation>
    <scope>NUCLEOTIDE SEQUENCE [LARGE SCALE GENOMIC DNA]</scope>
    <source>
        <strain evidence="9 10">JCM 30400</strain>
    </source>
</reference>
<dbReference type="PANTHER" id="PTHR43876">
    <property type="entry name" value="UBIQUINONE BIOSYNTHESIS MONOOXYGENASE COQ6, MITOCHONDRIAL"/>
    <property type="match status" value="1"/>
</dbReference>
<dbReference type="InterPro" id="IPR051205">
    <property type="entry name" value="UbiH/COQ6_monooxygenase"/>
</dbReference>
<dbReference type="Pfam" id="PF01494">
    <property type="entry name" value="FAD_binding_3"/>
    <property type="match status" value="1"/>
</dbReference>
<dbReference type="NCBIfam" id="NF006593">
    <property type="entry name" value="PRK09126.1"/>
    <property type="match status" value="1"/>
</dbReference>
<comment type="caution">
    <text evidence="9">The sequence shown here is derived from an EMBL/GenBank/DDBJ whole genome shotgun (WGS) entry which is preliminary data.</text>
</comment>
<evidence type="ECO:0000313" key="10">
    <source>
        <dbReference type="Proteomes" id="UP001569414"/>
    </source>
</evidence>
<evidence type="ECO:0000256" key="1">
    <source>
        <dbReference type="ARBA" id="ARBA00001974"/>
    </source>
</evidence>
<keyword evidence="7" id="KW-0503">Monooxygenase</keyword>
<evidence type="ECO:0000256" key="5">
    <source>
        <dbReference type="ARBA" id="ARBA00022827"/>
    </source>
</evidence>
<accession>A0ABV4NIY2</accession>
<protein>
    <submittedName>
        <fullName evidence="9">5-demethoxyubiquinol-8 5-hydroxylase UbiM</fullName>
    </submittedName>
</protein>
<dbReference type="Proteomes" id="UP001569414">
    <property type="component" value="Unassembled WGS sequence"/>
</dbReference>
<keyword evidence="5" id="KW-0274">FAD</keyword>
<sequence length="388" mass="42375">MLHTDVAIVGAGPAGLALALMLARRDCRVTLLERQSEEILASPPDDGREIALTHQSVRFMESLGAWQRLKPDEVGLLHSAQVVDGSAPSRLDFDTRGRGPLGFIVPNAAIRRVLYEAIRENGNIQLQARRTVTGTQCGGNRRLVQLEDGQSLAAVLVVAADSRFSEVRRMAGIGVDMRDFGRVAVLGPVRTERAHGGIARECFRYGSTLALLPTADGHCSSAVVTVCASSADEIMQYSDEAFAAHVQRESASTLGVVEACGRRHRYPLVAVYAHRFYAERFALVGDAAVGMHPVTAHGFNLGLAGAETLARQLHNVTRLYQAAGLSRALSRYQALHRLESHPMYVGTNRVVDLFTDDRLPAKLLRKAVLRISEHFPPVRRAIVHQLTR</sequence>
<dbReference type="InterPro" id="IPR036188">
    <property type="entry name" value="FAD/NAD-bd_sf"/>
</dbReference>
<evidence type="ECO:0000256" key="4">
    <source>
        <dbReference type="ARBA" id="ARBA00022630"/>
    </source>
</evidence>
<feature type="domain" description="FAD-binding" evidence="8">
    <location>
        <begin position="4"/>
        <end position="318"/>
    </location>
</feature>
<evidence type="ECO:0000259" key="8">
    <source>
        <dbReference type="Pfam" id="PF01494"/>
    </source>
</evidence>
<evidence type="ECO:0000256" key="2">
    <source>
        <dbReference type="ARBA" id="ARBA00004749"/>
    </source>
</evidence>
<dbReference type="EMBL" id="JBGMEL010000001">
    <property type="protein sequence ID" value="MFA0789018.1"/>
    <property type="molecule type" value="Genomic_DNA"/>
</dbReference>
<dbReference type="PANTHER" id="PTHR43876:SF25">
    <property type="entry name" value="MONOOXYGENASE NMA2164"/>
    <property type="match status" value="1"/>
</dbReference>
<evidence type="ECO:0000313" key="9">
    <source>
        <dbReference type="EMBL" id="MFA0789018.1"/>
    </source>
</evidence>
<dbReference type="InterPro" id="IPR002938">
    <property type="entry name" value="FAD-bd"/>
</dbReference>
<dbReference type="RefSeq" id="WP_299579279.1">
    <property type="nucleotide sequence ID" value="NZ_JBGMEL010000001.1"/>
</dbReference>
<evidence type="ECO:0000256" key="3">
    <source>
        <dbReference type="ARBA" id="ARBA00005349"/>
    </source>
</evidence>
<dbReference type="SUPFAM" id="SSF51905">
    <property type="entry name" value="FAD/NAD(P)-binding domain"/>
    <property type="match status" value="1"/>
</dbReference>
<dbReference type="NCBIfam" id="TIGR01988">
    <property type="entry name" value="Ubi-OHases"/>
    <property type="match status" value="1"/>
</dbReference>
<dbReference type="InterPro" id="IPR010971">
    <property type="entry name" value="UbiH/COQ6"/>
</dbReference>
<organism evidence="9 10">
    <name type="scientific">Microbulbifer echini</name>
    <dbReference type="NCBI Taxonomy" id="1529067"/>
    <lineage>
        <taxon>Bacteria</taxon>
        <taxon>Pseudomonadati</taxon>
        <taxon>Pseudomonadota</taxon>
        <taxon>Gammaproteobacteria</taxon>
        <taxon>Cellvibrionales</taxon>
        <taxon>Microbulbiferaceae</taxon>
        <taxon>Microbulbifer</taxon>
    </lineage>
</organism>
<dbReference type="PRINTS" id="PR00420">
    <property type="entry name" value="RNGMNOXGNASE"/>
</dbReference>
<proteinExistence type="inferred from homology"/>
<name>A0ABV4NIY2_9GAMM</name>
<evidence type="ECO:0000256" key="6">
    <source>
        <dbReference type="ARBA" id="ARBA00023002"/>
    </source>
</evidence>
<comment type="cofactor">
    <cofactor evidence="1">
        <name>FAD</name>
        <dbReference type="ChEBI" id="CHEBI:57692"/>
    </cofactor>
</comment>
<keyword evidence="6" id="KW-0560">Oxidoreductase</keyword>
<evidence type="ECO:0000256" key="7">
    <source>
        <dbReference type="ARBA" id="ARBA00023033"/>
    </source>
</evidence>
<keyword evidence="4" id="KW-0285">Flavoprotein</keyword>
<keyword evidence="10" id="KW-1185">Reference proteome</keyword>
<comment type="similarity">
    <text evidence="3">Belongs to the UbiH/COQ6 family.</text>
</comment>
<comment type="pathway">
    <text evidence="2">Cofactor biosynthesis; ubiquinone biosynthesis.</text>
</comment>
<gene>
    <name evidence="9" type="primary">ubiM</name>
    <name evidence="9" type="ORF">ACCI51_00570</name>
</gene>
<dbReference type="Gene3D" id="3.50.50.60">
    <property type="entry name" value="FAD/NAD(P)-binding domain"/>
    <property type="match status" value="2"/>
</dbReference>